<dbReference type="AlphaFoldDB" id="A0A9X3L468"/>
<dbReference type="Gene3D" id="3.40.190.10">
    <property type="entry name" value="Periplasmic binding protein-like II"/>
    <property type="match status" value="1"/>
</dbReference>
<name>A0A9X3L468_ALCXX</name>
<dbReference type="PANTHER" id="PTHR42928:SF5">
    <property type="entry name" value="BLR1237 PROTEIN"/>
    <property type="match status" value="1"/>
</dbReference>
<evidence type="ECO:0000313" key="3">
    <source>
        <dbReference type="EMBL" id="MCZ8405360.1"/>
    </source>
</evidence>
<protein>
    <submittedName>
        <fullName evidence="3">Tripartite tricarboxylate transporter substrate binding protein</fullName>
    </submittedName>
</protein>
<gene>
    <name evidence="3" type="ORF">O9570_28180</name>
</gene>
<accession>A0A9X3L468</accession>
<dbReference type="RefSeq" id="WP_269865527.1">
    <property type="nucleotide sequence ID" value="NZ_JAPZVI010000038.1"/>
</dbReference>
<proteinExistence type="inferred from homology"/>
<dbReference type="InterPro" id="IPR005064">
    <property type="entry name" value="BUG"/>
</dbReference>
<feature type="signal peptide" evidence="2">
    <location>
        <begin position="1"/>
        <end position="36"/>
    </location>
</feature>
<organism evidence="3 4">
    <name type="scientific">Alcaligenes xylosoxydans xylosoxydans</name>
    <name type="common">Achromobacter xylosoxidans</name>
    <dbReference type="NCBI Taxonomy" id="85698"/>
    <lineage>
        <taxon>Bacteria</taxon>
        <taxon>Pseudomonadati</taxon>
        <taxon>Pseudomonadota</taxon>
        <taxon>Betaproteobacteria</taxon>
        <taxon>Burkholderiales</taxon>
        <taxon>Alcaligenaceae</taxon>
        <taxon>Achromobacter</taxon>
    </lineage>
</organism>
<dbReference type="PANTHER" id="PTHR42928">
    <property type="entry name" value="TRICARBOXYLATE-BINDING PROTEIN"/>
    <property type="match status" value="1"/>
</dbReference>
<dbReference type="CDD" id="cd07012">
    <property type="entry name" value="PBP2_Bug_TTT"/>
    <property type="match status" value="1"/>
</dbReference>
<sequence>MPQYIVQGGQRLRQTLSRASLGLAVAACALPTAAGAAEPGYPSRAVTIVVPSPPGGIIDASTRLVTGELARATGQPFVVENKGGGSGNVAYSQVARAEPDGYTLLASYSGFHVGNPLLTPTLPWRQQDLKPVALIASSTNVIVINPSVPALTLAELIAYLKANPGKLSYASQGYGSVAHIGTEIFKLRTGTQILHVPYRGSGPALQDVLANQVQLFVTTPPSIGGHVKQGKLRALAVTGKDRYAELPDVPTVDEAGLKDYALETWVAVFAPAATPDAVVETLTARIKSALDKPETRAAAQAAGFDAYYESPSVLAARVATENGNWSKAVREGGIKAE</sequence>
<evidence type="ECO:0000256" key="1">
    <source>
        <dbReference type="ARBA" id="ARBA00006987"/>
    </source>
</evidence>
<comment type="caution">
    <text evidence="3">The sequence shown here is derived from an EMBL/GenBank/DDBJ whole genome shotgun (WGS) entry which is preliminary data.</text>
</comment>
<dbReference type="Gene3D" id="3.40.190.150">
    <property type="entry name" value="Bordetella uptake gene, domain 1"/>
    <property type="match status" value="1"/>
</dbReference>
<comment type="similarity">
    <text evidence="1">Belongs to the UPF0065 (bug) family.</text>
</comment>
<reference evidence="3" key="1">
    <citation type="submission" date="2022-12" db="EMBL/GenBank/DDBJ databases">
        <authorList>
            <person name="Voronina O.L."/>
            <person name="Kunda M.S."/>
            <person name="Ryzhova N."/>
            <person name="Aksenova E.I."/>
        </authorList>
    </citation>
    <scope>NUCLEOTIDE SEQUENCE</scope>
    <source>
        <strain evidence="3">SCCH136:Ach223948</strain>
    </source>
</reference>
<dbReference type="SUPFAM" id="SSF53850">
    <property type="entry name" value="Periplasmic binding protein-like II"/>
    <property type="match status" value="1"/>
</dbReference>
<dbReference type="InterPro" id="IPR042100">
    <property type="entry name" value="Bug_dom1"/>
</dbReference>
<dbReference type="Pfam" id="PF03401">
    <property type="entry name" value="TctC"/>
    <property type="match status" value="1"/>
</dbReference>
<evidence type="ECO:0000313" key="4">
    <source>
        <dbReference type="Proteomes" id="UP001141992"/>
    </source>
</evidence>
<dbReference type="Proteomes" id="UP001141992">
    <property type="component" value="Unassembled WGS sequence"/>
</dbReference>
<dbReference type="EMBL" id="JAPZVI010000038">
    <property type="protein sequence ID" value="MCZ8405360.1"/>
    <property type="molecule type" value="Genomic_DNA"/>
</dbReference>
<keyword evidence="2" id="KW-0732">Signal</keyword>
<feature type="chain" id="PRO_5040839239" evidence="2">
    <location>
        <begin position="37"/>
        <end position="337"/>
    </location>
</feature>
<dbReference type="PIRSF" id="PIRSF017082">
    <property type="entry name" value="YflP"/>
    <property type="match status" value="1"/>
</dbReference>
<evidence type="ECO:0000256" key="2">
    <source>
        <dbReference type="SAM" id="SignalP"/>
    </source>
</evidence>